<dbReference type="RefSeq" id="WP_120465726.1">
    <property type="nucleotide sequence ID" value="NZ_RAYQ01000001.1"/>
</dbReference>
<gene>
    <name evidence="6" type="ORF">D7V94_00370</name>
</gene>
<dbReference type="InterPro" id="IPR029063">
    <property type="entry name" value="SAM-dependent_MTases_sf"/>
</dbReference>
<dbReference type="SUPFAM" id="SSF53335">
    <property type="entry name" value="S-adenosyl-L-methionine-dependent methyltransferases"/>
    <property type="match status" value="1"/>
</dbReference>
<dbReference type="Pfam" id="PF01555">
    <property type="entry name" value="N6_N4_Mtase"/>
    <property type="match status" value="1"/>
</dbReference>
<evidence type="ECO:0000259" key="4">
    <source>
        <dbReference type="Pfam" id="PF01555"/>
    </source>
</evidence>
<dbReference type="EMBL" id="RAYQ01000001">
    <property type="protein sequence ID" value="RKI94074.1"/>
    <property type="molecule type" value="Genomic_DNA"/>
</dbReference>
<dbReference type="InterPro" id="IPR002941">
    <property type="entry name" value="DNA_methylase_N4/N6"/>
</dbReference>
<dbReference type="GO" id="GO:0008170">
    <property type="term" value="F:N-methyltransferase activity"/>
    <property type="evidence" value="ECO:0007669"/>
    <property type="project" value="InterPro"/>
</dbReference>
<dbReference type="GO" id="GO:0003677">
    <property type="term" value="F:DNA binding"/>
    <property type="evidence" value="ECO:0007669"/>
    <property type="project" value="InterPro"/>
</dbReference>
<dbReference type="InterPro" id="IPR001091">
    <property type="entry name" value="RM_Methyltransferase"/>
</dbReference>
<keyword evidence="3" id="KW-0680">Restriction system</keyword>
<name>A0A3A9ASQ3_9FIRM</name>
<accession>A0A3A9ASQ3</accession>
<evidence type="ECO:0000256" key="3">
    <source>
        <dbReference type="ARBA" id="ARBA00022747"/>
    </source>
</evidence>
<sequence length="646" mass="74122">MTKFYDEVIKVLKQDERFFSKDGVLLKNALYEAAMQMDGSLLKLLMANEVTRNHFFVMVDGIAVFDKVAFGWVISNREFFPDSYTRFKNRIGLTNSNGELISASNDVELVFPYKECVLEGGQTKEDQKRAEIFYNTSLAPDEIDRLFCPKAICSAKRYTASGFIKETKITEDDNLVIKGNNLLALSSIGKKYAGKVRMVYWDVPYNTGSDSFGYNDRFSRSSWLLFIKNRVEKALPMLTSHGGVFLIQCSFHQYSYLKVLLDEVIGNYVMTFNVLVRHPERTLTGDKEFNDVIEYVLVYAKSPGFKMPKREEEKTVDDYQWTVNELTKGTPVTFDGRKGRIFLPSEYELKKADPSDKNFKIVTVRGSIKEKNSSGRFYVKYLQPLENSYPAKTLFKMDGIGDDMYDYRYFYLPPEGNKNGAYLQGMPTSSNVTYKPYPNFLDFVQSYNIVNEEGNVEFRNGKKPEDLLAFLMSIFTVEGDWVLDAFGGSGTTAAVALKMNRHFIICEQMDYIETVTVKRIHGVLQGEENNLLPEYEYDGRGSFVYFELARSNQVFVDRIMESSESELPSILDDMIATGFISCKVNPADIDLSSEDFGALTSDEKKRFLMELLDLNQLYINYCDIEDEDYSVSEEDKTLSRSFYEED</sequence>
<evidence type="ECO:0000256" key="2">
    <source>
        <dbReference type="ARBA" id="ARBA00022679"/>
    </source>
</evidence>
<dbReference type="GO" id="GO:0032259">
    <property type="term" value="P:methylation"/>
    <property type="evidence" value="ECO:0007669"/>
    <property type="project" value="UniProtKB-KW"/>
</dbReference>
<keyword evidence="7" id="KW-1185">Reference proteome</keyword>
<proteinExistence type="predicted"/>
<dbReference type="PRINTS" id="PR00508">
    <property type="entry name" value="S21N4MTFRASE"/>
</dbReference>
<keyword evidence="2 6" id="KW-0808">Transferase</keyword>
<keyword evidence="1 6" id="KW-0489">Methyltransferase</keyword>
<feature type="domain" description="DNA methylase N-4/N-6" evidence="4">
    <location>
        <begin position="196"/>
        <end position="513"/>
    </location>
</feature>
<evidence type="ECO:0000313" key="7">
    <source>
        <dbReference type="Proteomes" id="UP000280696"/>
    </source>
</evidence>
<dbReference type="InterPro" id="IPR022221">
    <property type="entry name" value="TypeIII_RM_meth"/>
</dbReference>
<protein>
    <submittedName>
        <fullName evidence="6">Site-specific DNA-methyltransferase</fullName>
    </submittedName>
</protein>
<comment type="caution">
    <text evidence="6">The sequence shown here is derived from an EMBL/GenBank/DDBJ whole genome shotgun (WGS) entry which is preliminary data.</text>
</comment>
<dbReference type="OrthoDB" id="9773060at2"/>
<dbReference type="Pfam" id="PF12564">
    <property type="entry name" value="TypeIII_RM_meth"/>
    <property type="match status" value="1"/>
</dbReference>
<dbReference type="Gene3D" id="3.40.50.150">
    <property type="entry name" value="Vaccinia Virus protein VP39"/>
    <property type="match status" value="1"/>
</dbReference>
<evidence type="ECO:0000313" key="6">
    <source>
        <dbReference type="EMBL" id="RKI94074.1"/>
    </source>
</evidence>
<dbReference type="GO" id="GO:0009307">
    <property type="term" value="P:DNA restriction-modification system"/>
    <property type="evidence" value="ECO:0007669"/>
    <property type="project" value="UniProtKB-KW"/>
</dbReference>
<organism evidence="6 7">
    <name type="scientific">Parablautia intestinalis</name>
    <dbReference type="NCBI Taxonomy" id="2320100"/>
    <lineage>
        <taxon>Bacteria</taxon>
        <taxon>Bacillati</taxon>
        <taxon>Bacillota</taxon>
        <taxon>Clostridia</taxon>
        <taxon>Lachnospirales</taxon>
        <taxon>Lachnospiraceae</taxon>
        <taxon>Parablautia</taxon>
    </lineage>
</organism>
<feature type="domain" description="Type III restriction/modification enzyme methylation subunit" evidence="5">
    <location>
        <begin position="39"/>
        <end position="93"/>
    </location>
</feature>
<reference evidence="6 7" key="1">
    <citation type="submission" date="2018-09" db="EMBL/GenBank/DDBJ databases">
        <title>Murine metabolic-syndrome-specific gut microbial biobank.</title>
        <authorList>
            <person name="Liu C."/>
        </authorList>
    </citation>
    <scope>NUCLEOTIDE SEQUENCE [LARGE SCALE GENOMIC DNA]</scope>
    <source>
        <strain evidence="6 7">0.1xD8-82</strain>
    </source>
</reference>
<evidence type="ECO:0000259" key="5">
    <source>
        <dbReference type="Pfam" id="PF12564"/>
    </source>
</evidence>
<evidence type="ECO:0000256" key="1">
    <source>
        <dbReference type="ARBA" id="ARBA00022603"/>
    </source>
</evidence>
<dbReference type="Proteomes" id="UP000280696">
    <property type="component" value="Unassembled WGS sequence"/>
</dbReference>
<dbReference type="AlphaFoldDB" id="A0A3A9ASQ3"/>